<keyword evidence="8" id="KW-1185">Reference proteome</keyword>
<gene>
    <name evidence="7" type="ORF">Psuf_081080</name>
</gene>
<evidence type="ECO:0000256" key="1">
    <source>
        <dbReference type="ARBA" id="ARBA00005820"/>
    </source>
</evidence>
<dbReference type="SUPFAM" id="SSF48452">
    <property type="entry name" value="TPR-like"/>
    <property type="match status" value="1"/>
</dbReference>
<dbReference type="SMART" id="SM00862">
    <property type="entry name" value="Trans_reg_C"/>
    <property type="match status" value="1"/>
</dbReference>
<dbReference type="InterPro" id="IPR001867">
    <property type="entry name" value="OmpR/PhoB-type_DNA-bd"/>
</dbReference>
<evidence type="ECO:0000256" key="2">
    <source>
        <dbReference type="ARBA" id="ARBA00023015"/>
    </source>
</evidence>
<evidence type="ECO:0008006" key="9">
    <source>
        <dbReference type="Google" id="ProtNLM"/>
    </source>
</evidence>
<evidence type="ECO:0000313" key="7">
    <source>
        <dbReference type="EMBL" id="BCB90795.1"/>
    </source>
</evidence>
<evidence type="ECO:0000259" key="5">
    <source>
        <dbReference type="SMART" id="SM00862"/>
    </source>
</evidence>
<comment type="similarity">
    <text evidence="1">Belongs to the AfsR/DnrI/RedD regulatory family.</text>
</comment>
<dbReference type="InterPro" id="IPR011990">
    <property type="entry name" value="TPR-like_helical_dom_sf"/>
</dbReference>
<dbReference type="PANTHER" id="PTHR35807:SF1">
    <property type="entry name" value="TRANSCRIPTIONAL REGULATOR REDD"/>
    <property type="match status" value="1"/>
</dbReference>
<proteinExistence type="inferred from homology"/>
<evidence type="ECO:0000256" key="3">
    <source>
        <dbReference type="ARBA" id="ARBA00023125"/>
    </source>
</evidence>
<name>A0A6F8YXA1_9ACTN</name>
<dbReference type="PANTHER" id="PTHR35807">
    <property type="entry name" value="TRANSCRIPTIONAL REGULATOR REDD-RELATED"/>
    <property type="match status" value="1"/>
</dbReference>
<evidence type="ECO:0000259" key="6">
    <source>
        <dbReference type="SMART" id="SM01043"/>
    </source>
</evidence>
<dbReference type="RefSeq" id="WP_173163221.1">
    <property type="nucleotide sequence ID" value="NZ_AP022871.1"/>
</dbReference>
<dbReference type="Proteomes" id="UP000503011">
    <property type="component" value="Chromosome"/>
</dbReference>
<keyword evidence="4" id="KW-0804">Transcription</keyword>
<dbReference type="InterPro" id="IPR016032">
    <property type="entry name" value="Sig_transdc_resp-reg_C-effctor"/>
</dbReference>
<dbReference type="CDD" id="cd15831">
    <property type="entry name" value="BTAD"/>
    <property type="match status" value="1"/>
</dbReference>
<dbReference type="Gene3D" id="1.10.10.10">
    <property type="entry name" value="Winged helix-like DNA-binding domain superfamily/Winged helix DNA-binding domain"/>
    <property type="match status" value="1"/>
</dbReference>
<dbReference type="KEGG" id="psuu:Psuf_081080"/>
<dbReference type="SMART" id="SM01043">
    <property type="entry name" value="BTAD"/>
    <property type="match status" value="1"/>
</dbReference>
<dbReference type="SUPFAM" id="SSF46894">
    <property type="entry name" value="C-terminal effector domain of the bipartite response regulators"/>
    <property type="match status" value="1"/>
</dbReference>
<feature type="domain" description="OmpR/PhoB-type" evidence="5">
    <location>
        <begin position="32"/>
        <end position="104"/>
    </location>
</feature>
<dbReference type="InterPro" id="IPR005158">
    <property type="entry name" value="BTAD"/>
</dbReference>
<sequence length="297" mass="32100">MAAPVAAAGRAVALGGALDVGLLGPVRVVAYGRPVALAAPRRQVILAVLALAPGHTASTTALARYLWGEDPPSPARRALSTVVTRLRQDLGMDVVSGSSGGYTLTVPADAVDVHRFLTLLRTARTARTDRTDRTDRGAGGAVELDLLDRALACWRAPGEPLQDVGSEALVAEHAPALAEQWYAATERRIDLLLATGVHADLVPQLRDLTARQPLRESLWCRLMVALYRSGRQAEALDAFRCVRELLRDQLGVLPGRELVAAHRAVLRYDPQVAAPGPLARRIRRSAHRPRLRPRNRP</sequence>
<dbReference type="EMBL" id="AP022871">
    <property type="protein sequence ID" value="BCB90795.1"/>
    <property type="molecule type" value="Genomic_DNA"/>
</dbReference>
<evidence type="ECO:0000313" key="8">
    <source>
        <dbReference type="Proteomes" id="UP000503011"/>
    </source>
</evidence>
<keyword evidence="2" id="KW-0805">Transcription regulation</keyword>
<evidence type="ECO:0000256" key="4">
    <source>
        <dbReference type="ARBA" id="ARBA00023163"/>
    </source>
</evidence>
<keyword evidence="3" id="KW-0238">DNA-binding</keyword>
<dbReference type="Pfam" id="PF03704">
    <property type="entry name" value="BTAD"/>
    <property type="match status" value="1"/>
</dbReference>
<dbReference type="AlphaFoldDB" id="A0A6F8YXA1"/>
<reference evidence="7 8" key="1">
    <citation type="submission" date="2020-03" db="EMBL/GenBank/DDBJ databases">
        <title>Whole genome shotgun sequence of Phytohabitans suffuscus NBRC 105367.</title>
        <authorList>
            <person name="Komaki H."/>
            <person name="Tamura T."/>
        </authorList>
    </citation>
    <scope>NUCLEOTIDE SEQUENCE [LARGE SCALE GENOMIC DNA]</scope>
    <source>
        <strain evidence="7 8">NBRC 105367</strain>
    </source>
</reference>
<dbReference type="GO" id="GO:0000160">
    <property type="term" value="P:phosphorelay signal transduction system"/>
    <property type="evidence" value="ECO:0007669"/>
    <property type="project" value="InterPro"/>
</dbReference>
<protein>
    <recommendedName>
        <fullName evidence="9">OmpR/PhoB-type domain-containing protein</fullName>
    </recommendedName>
</protein>
<organism evidence="7 8">
    <name type="scientific">Phytohabitans suffuscus</name>
    <dbReference type="NCBI Taxonomy" id="624315"/>
    <lineage>
        <taxon>Bacteria</taxon>
        <taxon>Bacillati</taxon>
        <taxon>Actinomycetota</taxon>
        <taxon>Actinomycetes</taxon>
        <taxon>Micromonosporales</taxon>
        <taxon>Micromonosporaceae</taxon>
    </lineage>
</organism>
<dbReference type="InterPro" id="IPR051677">
    <property type="entry name" value="AfsR-DnrI-RedD_regulator"/>
</dbReference>
<accession>A0A6F8YXA1</accession>
<reference evidence="7 8" key="2">
    <citation type="submission" date="2020-03" db="EMBL/GenBank/DDBJ databases">
        <authorList>
            <person name="Ichikawa N."/>
            <person name="Kimura A."/>
            <person name="Kitahashi Y."/>
            <person name="Uohara A."/>
        </authorList>
    </citation>
    <scope>NUCLEOTIDE SEQUENCE [LARGE SCALE GENOMIC DNA]</scope>
    <source>
        <strain evidence="7 8">NBRC 105367</strain>
    </source>
</reference>
<feature type="domain" description="Bacterial transcriptional activator" evidence="6">
    <location>
        <begin position="111"/>
        <end position="266"/>
    </location>
</feature>
<dbReference type="GO" id="GO:0006355">
    <property type="term" value="P:regulation of DNA-templated transcription"/>
    <property type="evidence" value="ECO:0007669"/>
    <property type="project" value="InterPro"/>
</dbReference>
<dbReference type="Pfam" id="PF00486">
    <property type="entry name" value="Trans_reg_C"/>
    <property type="match status" value="1"/>
</dbReference>
<dbReference type="InterPro" id="IPR036388">
    <property type="entry name" value="WH-like_DNA-bd_sf"/>
</dbReference>
<dbReference type="Gene3D" id="1.25.40.10">
    <property type="entry name" value="Tetratricopeptide repeat domain"/>
    <property type="match status" value="1"/>
</dbReference>
<dbReference type="GO" id="GO:0003677">
    <property type="term" value="F:DNA binding"/>
    <property type="evidence" value="ECO:0007669"/>
    <property type="project" value="UniProtKB-KW"/>
</dbReference>